<keyword evidence="1" id="KW-0687">Ribonucleoprotein</keyword>
<sequence>MATVNQLVRKPRARKVVKSNVPALEACPQKRGVCTRVYTHHS</sequence>
<dbReference type="Proteomes" id="UP000401081">
    <property type="component" value="Unassembled WGS sequence"/>
</dbReference>
<evidence type="ECO:0000313" key="1">
    <source>
        <dbReference type="EMBL" id="VFS59098.1"/>
    </source>
</evidence>
<dbReference type="EMBL" id="CAADJD010000013">
    <property type="protein sequence ID" value="VFS59098.1"/>
    <property type="molecule type" value="Genomic_DNA"/>
</dbReference>
<dbReference type="SUPFAM" id="SSF50249">
    <property type="entry name" value="Nucleic acid-binding proteins"/>
    <property type="match status" value="1"/>
</dbReference>
<accession>A0A485AJ85</accession>
<gene>
    <name evidence="1" type="primary">rpsL_1</name>
    <name evidence="1" type="ORF">NCTC12993_01221</name>
</gene>
<name>A0A485AJ85_KLUCR</name>
<keyword evidence="1" id="KW-0689">Ribosomal protein</keyword>
<reference evidence="1 2" key="1">
    <citation type="submission" date="2019-03" db="EMBL/GenBank/DDBJ databases">
        <authorList>
            <consortium name="Pathogen Informatics"/>
        </authorList>
    </citation>
    <scope>NUCLEOTIDE SEQUENCE [LARGE SCALE GENOMIC DNA]</scope>
    <source>
        <strain evidence="1 2">NCTC12993</strain>
    </source>
</reference>
<keyword evidence="2" id="KW-1185">Reference proteome</keyword>
<dbReference type="AlphaFoldDB" id="A0A485AJ85"/>
<dbReference type="GO" id="GO:0005840">
    <property type="term" value="C:ribosome"/>
    <property type="evidence" value="ECO:0007669"/>
    <property type="project" value="UniProtKB-KW"/>
</dbReference>
<dbReference type="Gene3D" id="2.40.50.140">
    <property type="entry name" value="Nucleic acid-binding proteins"/>
    <property type="match status" value="1"/>
</dbReference>
<dbReference type="InterPro" id="IPR012340">
    <property type="entry name" value="NA-bd_OB-fold"/>
</dbReference>
<evidence type="ECO:0000313" key="2">
    <source>
        <dbReference type="Proteomes" id="UP000401081"/>
    </source>
</evidence>
<organism evidence="1 2">
    <name type="scientific">Kluyvera cryocrescens</name>
    <name type="common">Kluyvera citrophila</name>
    <dbReference type="NCBI Taxonomy" id="580"/>
    <lineage>
        <taxon>Bacteria</taxon>
        <taxon>Pseudomonadati</taxon>
        <taxon>Pseudomonadota</taxon>
        <taxon>Gammaproteobacteria</taxon>
        <taxon>Enterobacterales</taxon>
        <taxon>Enterobacteriaceae</taxon>
        <taxon>Kluyvera</taxon>
    </lineage>
</organism>
<proteinExistence type="predicted"/>
<protein>
    <submittedName>
        <fullName evidence="1">30S ribosomal protein S12</fullName>
    </submittedName>
</protein>